<dbReference type="Gene3D" id="1.20.1740.10">
    <property type="entry name" value="Amino acid/polyamine transporter I"/>
    <property type="match status" value="1"/>
</dbReference>
<keyword evidence="3" id="KW-1003">Cell membrane</keyword>
<dbReference type="Proteomes" id="UP000322530">
    <property type="component" value="Unassembled WGS sequence"/>
</dbReference>
<keyword evidence="4 7" id="KW-0812">Transmembrane</keyword>
<name>A0A5A5TC29_9CHLR</name>
<reference evidence="8 9" key="1">
    <citation type="submission" date="2019-01" db="EMBL/GenBank/DDBJ databases">
        <title>Draft genome sequence of Dictyobacter sp. Uno17.</title>
        <authorList>
            <person name="Wang C.M."/>
            <person name="Zheng Y."/>
            <person name="Sakai Y."/>
            <person name="Abe K."/>
            <person name="Yokota A."/>
            <person name="Yabe S."/>
        </authorList>
    </citation>
    <scope>NUCLEOTIDE SEQUENCE [LARGE SCALE GENOMIC DNA]</scope>
    <source>
        <strain evidence="8 9">Uno17</strain>
    </source>
</reference>
<dbReference type="PANTHER" id="PTHR42770:SF15">
    <property type="entry name" value="GLUTAMATE_GAMMA-AMINOBUTYRATE ANTIPORTER-RELATED"/>
    <property type="match status" value="1"/>
</dbReference>
<dbReference type="PIRSF" id="PIRSF006060">
    <property type="entry name" value="AA_transporter"/>
    <property type="match status" value="1"/>
</dbReference>
<feature type="transmembrane region" description="Helical" evidence="7">
    <location>
        <begin position="379"/>
        <end position="401"/>
    </location>
</feature>
<gene>
    <name evidence="8" type="ORF">KDI_21430</name>
</gene>
<keyword evidence="2" id="KW-0813">Transport</keyword>
<keyword evidence="6 7" id="KW-0472">Membrane</keyword>
<dbReference type="AlphaFoldDB" id="A0A5A5TC29"/>
<keyword evidence="5 7" id="KW-1133">Transmembrane helix</keyword>
<evidence type="ECO:0000256" key="7">
    <source>
        <dbReference type="SAM" id="Phobius"/>
    </source>
</evidence>
<evidence type="ECO:0000256" key="3">
    <source>
        <dbReference type="ARBA" id="ARBA00022475"/>
    </source>
</evidence>
<dbReference type="GO" id="GO:0005886">
    <property type="term" value="C:plasma membrane"/>
    <property type="evidence" value="ECO:0007669"/>
    <property type="project" value="UniProtKB-SubCell"/>
</dbReference>
<dbReference type="InterPro" id="IPR050367">
    <property type="entry name" value="APC_superfamily"/>
</dbReference>
<feature type="transmembrane region" description="Helical" evidence="7">
    <location>
        <begin position="286"/>
        <end position="311"/>
    </location>
</feature>
<comment type="subcellular location">
    <subcellularLocation>
        <location evidence="1">Cell membrane</location>
        <topology evidence="1">Multi-pass membrane protein</topology>
    </subcellularLocation>
</comment>
<accession>A0A5A5TC29</accession>
<dbReference type="Pfam" id="PF13520">
    <property type="entry name" value="AA_permease_2"/>
    <property type="match status" value="1"/>
</dbReference>
<comment type="caution">
    <text evidence="8">The sequence shown here is derived from an EMBL/GenBank/DDBJ whole genome shotgun (WGS) entry which is preliminary data.</text>
</comment>
<protein>
    <submittedName>
        <fullName evidence="8">Putative amino acid permease</fullName>
    </submittedName>
</protein>
<dbReference type="InterPro" id="IPR002293">
    <property type="entry name" value="AA/rel_permease1"/>
</dbReference>
<evidence type="ECO:0000256" key="5">
    <source>
        <dbReference type="ARBA" id="ARBA00022989"/>
    </source>
</evidence>
<evidence type="ECO:0000256" key="2">
    <source>
        <dbReference type="ARBA" id="ARBA00022448"/>
    </source>
</evidence>
<dbReference type="EMBL" id="BIXY01000027">
    <property type="protein sequence ID" value="GCF08579.1"/>
    <property type="molecule type" value="Genomic_DNA"/>
</dbReference>
<dbReference type="GO" id="GO:0022857">
    <property type="term" value="F:transmembrane transporter activity"/>
    <property type="evidence" value="ECO:0007669"/>
    <property type="project" value="InterPro"/>
</dbReference>
<feature type="transmembrane region" description="Helical" evidence="7">
    <location>
        <begin position="133"/>
        <end position="153"/>
    </location>
</feature>
<feature type="transmembrane region" description="Helical" evidence="7">
    <location>
        <begin position="422"/>
        <end position="444"/>
    </location>
</feature>
<organism evidence="8 9">
    <name type="scientific">Dictyobacter arantiisoli</name>
    <dbReference type="NCBI Taxonomy" id="2014874"/>
    <lineage>
        <taxon>Bacteria</taxon>
        <taxon>Bacillati</taxon>
        <taxon>Chloroflexota</taxon>
        <taxon>Ktedonobacteria</taxon>
        <taxon>Ktedonobacterales</taxon>
        <taxon>Dictyobacteraceae</taxon>
        <taxon>Dictyobacter</taxon>
    </lineage>
</organism>
<feature type="transmembrane region" description="Helical" evidence="7">
    <location>
        <begin position="12"/>
        <end position="35"/>
    </location>
</feature>
<dbReference type="RefSeq" id="WP_172632037.1">
    <property type="nucleotide sequence ID" value="NZ_BIXY01000027.1"/>
</dbReference>
<feature type="transmembrane region" description="Helical" evidence="7">
    <location>
        <begin position="160"/>
        <end position="185"/>
    </location>
</feature>
<feature type="transmembrane region" description="Helical" evidence="7">
    <location>
        <begin position="205"/>
        <end position="223"/>
    </location>
</feature>
<proteinExistence type="predicted"/>
<feature type="transmembrane region" description="Helical" evidence="7">
    <location>
        <begin position="244"/>
        <end position="266"/>
    </location>
</feature>
<feature type="transmembrane region" description="Helical" evidence="7">
    <location>
        <begin position="347"/>
        <end position="367"/>
    </location>
</feature>
<evidence type="ECO:0000256" key="1">
    <source>
        <dbReference type="ARBA" id="ARBA00004651"/>
    </source>
</evidence>
<keyword evidence="9" id="KW-1185">Reference proteome</keyword>
<feature type="transmembrane region" description="Helical" evidence="7">
    <location>
        <begin position="41"/>
        <end position="59"/>
    </location>
</feature>
<sequence length="509" mass="55331">MAAEKKKIKRDFHFIDMVFFTIAAVLGIDTIGAVSSYGGQTLFWIVISAFTFLIPYGLLSAELGSAFPQEGGVYEWARKACGRPYAALTSMFYWISNPLWIGGTMFVTVISAIKLFWFGQTTMLFGGNKISDTLITIVIALAFIWGTIGCVLLPMRISKWFATIGALTKLILLGIFVILALAFFIGGLASGEHLQAKDFLPTNNWSLIVSGILPILIFKWTGFEVQSGAGEEMKNPQRDIPRSLIRAGSVAVVAYLIPICVILLALNKTQISSTSGLLQAISNVAVVLPTPVLFVLKILLVPAIILTLIASGSTWMGGGNRTYAIAALDHVVPRALGRFSAKNGTPVTSTLLCGLVATVAMLATVLVTASGNGSMQSLFSLTLGFTVSINILAYLCIYPTYIILRYKYPHVPRPYSVPGGMVGAWIVTILTTAYAAIATFFMFFPTDQVIKMSNVPRGTYEATQLGALALIIVLTIVFYFWGRHDQKHEERQDALTAENQTKQPTYAVE</sequence>
<evidence type="ECO:0000256" key="4">
    <source>
        <dbReference type="ARBA" id="ARBA00022692"/>
    </source>
</evidence>
<evidence type="ECO:0000313" key="8">
    <source>
        <dbReference type="EMBL" id="GCF08579.1"/>
    </source>
</evidence>
<feature type="transmembrane region" description="Helical" evidence="7">
    <location>
        <begin position="92"/>
        <end position="113"/>
    </location>
</feature>
<evidence type="ECO:0000256" key="6">
    <source>
        <dbReference type="ARBA" id="ARBA00023136"/>
    </source>
</evidence>
<dbReference type="PANTHER" id="PTHR42770">
    <property type="entry name" value="AMINO ACID TRANSPORTER-RELATED"/>
    <property type="match status" value="1"/>
</dbReference>
<feature type="transmembrane region" description="Helical" evidence="7">
    <location>
        <begin position="464"/>
        <end position="482"/>
    </location>
</feature>
<evidence type="ECO:0000313" key="9">
    <source>
        <dbReference type="Proteomes" id="UP000322530"/>
    </source>
</evidence>